<dbReference type="Pfam" id="PF18566">
    <property type="entry name" value="Ldi"/>
    <property type="match status" value="1"/>
</dbReference>
<dbReference type="Proteomes" id="UP000034112">
    <property type="component" value="Unassembled WGS sequence"/>
</dbReference>
<dbReference type="AlphaFoldDB" id="A0A0F9X9N8"/>
<evidence type="ECO:0000313" key="3">
    <source>
        <dbReference type="Proteomes" id="UP000034112"/>
    </source>
</evidence>
<dbReference type="OrthoDB" id="9979195at2759"/>
<accession>A0A0F9X9N8</accession>
<organism evidence="2 3">
    <name type="scientific">Trichoderma harzianum</name>
    <name type="common">Hypocrea lixii</name>
    <dbReference type="NCBI Taxonomy" id="5544"/>
    <lineage>
        <taxon>Eukaryota</taxon>
        <taxon>Fungi</taxon>
        <taxon>Dikarya</taxon>
        <taxon>Ascomycota</taxon>
        <taxon>Pezizomycotina</taxon>
        <taxon>Sordariomycetes</taxon>
        <taxon>Hypocreomycetidae</taxon>
        <taxon>Hypocreales</taxon>
        <taxon>Hypocreaceae</taxon>
        <taxon>Trichoderma</taxon>
    </lineage>
</organism>
<dbReference type="InterPro" id="IPR041411">
    <property type="entry name" value="Ldi"/>
</dbReference>
<gene>
    <name evidence="2" type="ORF">THAR02_06647</name>
</gene>
<evidence type="ECO:0000259" key="1">
    <source>
        <dbReference type="Pfam" id="PF18566"/>
    </source>
</evidence>
<reference evidence="3" key="1">
    <citation type="journal article" date="2015" name="Genome Announc.">
        <title>Draft whole-genome sequence of the biocontrol agent Trichoderma harzianum T6776.</title>
        <authorList>
            <person name="Baroncelli R."/>
            <person name="Piaggeschi G."/>
            <person name="Fiorini L."/>
            <person name="Bertolini E."/>
            <person name="Zapparata A."/>
            <person name="Pe M.E."/>
            <person name="Sarrocco S."/>
            <person name="Vannacci G."/>
        </authorList>
    </citation>
    <scope>NUCLEOTIDE SEQUENCE [LARGE SCALE GENOMIC DNA]</scope>
    <source>
        <strain evidence="3">T6776</strain>
    </source>
</reference>
<comment type="caution">
    <text evidence="2">The sequence shown here is derived from an EMBL/GenBank/DDBJ whole genome shotgun (WGS) entry which is preliminary data.</text>
</comment>
<proteinExistence type="predicted"/>
<sequence length="503" mass="57751">MDGEWHHMGTQEPMQEFLDAYRYQLATMAYGTGAAHYHRLPALRSPLKSLMRRLIHKMLRREVWAYWFTTSLSGNRTDPDRTEFRKPWADPVVRENIMYSGHLLLMTSLYGMLFDDDEFEKPESLTFVWDPLFFGFGSESFHYDNRSLQHAIIREMERNGWVGVCCEPNLVFVVCNQFPLIAMKYNDARDGTDVSGEVLDKYKAAWDKKGMVSPSGLYVDWYFVRQDKTLPPKSVGWTAWANAYMNTWNSDSVKSLYDQQVYGFITNIDGEVQLHEDRIAEEYRKLVETENADKNDAAILARARERAAALPPSKFLFSRPTFGYVVQWLSELGKKEELDGLLKYADEHLQPTWENGGLFYPRNDTKTNEAGEWTHMDPFSGNASIGYARLNVPDGQKQMWEKPRRRGHAATQPWIDGIDLGQGIDCLRGVWDSEESDLVLTMKTWDGRRVDAAPVASNLPAGTWAVYVNEEEVLQDVVKEGGDLSVEVEVGGEEVNVVFRRVE</sequence>
<evidence type="ECO:0000313" key="2">
    <source>
        <dbReference type="EMBL" id="KKP01250.1"/>
    </source>
</evidence>
<dbReference type="OMA" id="IAMRYND"/>
<protein>
    <recommendedName>
        <fullName evidence="1">Linalool dehydratase/isomerase domain-containing protein</fullName>
    </recommendedName>
</protein>
<feature type="domain" description="Linalool dehydratase/isomerase" evidence="1">
    <location>
        <begin position="22"/>
        <end position="365"/>
    </location>
</feature>
<dbReference type="EMBL" id="JOKZ01000205">
    <property type="protein sequence ID" value="KKP01250.1"/>
    <property type="molecule type" value="Genomic_DNA"/>
</dbReference>
<name>A0A0F9X9N8_TRIHA</name>